<reference evidence="1 2" key="1">
    <citation type="submission" date="2024-01" db="EMBL/GenBank/DDBJ databases">
        <title>Comparative genomics of Cryptococcus and Kwoniella reveals pathogenesis evolution and contrasting modes of karyotype evolution via chromosome fusion or intercentromeric recombination.</title>
        <authorList>
            <person name="Coelho M.A."/>
            <person name="David-Palma M."/>
            <person name="Shea T."/>
            <person name="Bowers K."/>
            <person name="McGinley-Smith S."/>
            <person name="Mohammad A.W."/>
            <person name="Gnirke A."/>
            <person name="Yurkov A.M."/>
            <person name="Nowrousian M."/>
            <person name="Sun S."/>
            <person name="Cuomo C.A."/>
            <person name="Heitman J."/>
        </authorList>
    </citation>
    <scope>NUCLEOTIDE SEQUENCE [LARGE SCALE GENOMIC DNA]</scope>
    <source>
        <strain evidence="1">CBS 11374</strain>
    </source>
</reference>
<dbReference type="EMBL" id="CP141887">
    <property type="protein sequence ID" value="WRT68289.1"/>
    <property type="molecule type" value="Genomic_DNA"/>
</dbReference>
<dbReference type="Pfam" id="PF10294">
    <property type="entry name" value="Methyltransf_16"/>
    <property type="match status" value="1"/>
</dbReference>
<dbReference type="PANTHER" id="PTHR14614">
    <property type="entry name" value="HEPATOCELLULAR CARCINOMA-ASSOCIATED ANTIGEN"/>
    <property type="match status" value="1"/>
</dbReference>
<dbReference type="Proteomes" id="UP001329825">
    <property type="component" value="Chromosome 7"/>
</dbReference>
<organism evidence="1 2">
    <name type="scientific">Kwoniella shivajii</name>
    <dbReference type="NCBI Taxonomy" id="564305"/>
    <lineage>
        <taxon>Eukaryota</taxon>
        <taxon>Fungi</taxon>
        <taxon>Dikarya</taxon>
        <taxon>Basidiomycota</taxon>
        <taxon>Agaricomycotina</taxon>
        <taxon>Tremellomycetes</taxon>
        <taxon>Tremellales</taxon>
        <taxon>Cryptococcaceae</taxon>
        <taxon>Kwoniella</taxon>
    </lineage>
</organism>
<evidence type="ECO:0000313" key="2">
    <source>
        <dbReference type="Proteomes" id="UP001329825"/>
    </source>
</evidence>
<evidence type="ECO:0000313" key="1">
    <source>
        <dbReference type="EMBL" id="WRT68289.1"/>
    </source>
</evidence>
<dbReference type="Gene3D" id="3.40.50.150">
    <property type="entry name" value="Vaccinia Virus protein VP39"/>
    <property type="match status" value="1"/>
</dbReference>
<keyword evidence="2" id="KW-1185">Reference proteome</keyword>
<evidence type="ECO:0008006" key="3">
    <source>
        <dbReference type="Google" id="ProtNLM"/>
    </source>
</evidence>
<dbReference type="InterPro" id="IPR029063">
    <property type="entry name" value="SAM-dependent_MTases_sf"/>
</dbReference>
<dbReference type="GeneID" id="87957396"/>
<dbReference type="RefSeq" id="XP_062793029.1">
    <property type="nucleotide sequence ID" value="XM_062936978.1"/>
</dbReference>
<protein>
    <recommendedName>
        <fullName evidence="3">Nicotinamide N-methyltransferase</fullName>
    </recommendedName>
</protein>
<sequence>MSEDPTDIFDSSLSSLFSIAPIGFSPSSDDGYYTYHLPSPPSSSSPSSVSPLTPSIRSIRLKLPQPPPSLYTTLQAQLIWPSAIYLADLLSKEIIDVKGKRIVELGSAAGLPGIISSIQGCQHVVSTDYGVEEVLSVLKDNFSEATAHTQAHGQQTNNWKVLGHCWGDDVKPLLSASSPSPDPTIGSSILTNDRKDNGKFDVVLAADVLWTTSSHSLLLDSITALISEGGIAHITAGLHTGRGPIERFIASAEEKGFKVTSKGEVRLISDREWEEYNENMGKIGEEERGVVLWLTLESI</sequence>
<gene>
    <name evidence="1" type="ORF">IL334_005265</name>
</gene>
<dbReference type="SUPFAM" id="SSF53335">
    <property type="entry name" value="S-adenosyl-L-methionine-dependent methyltransferases"/>
    <property type="match status" value="1"/>
</dbReference>
<accession>A0ABZ1D2N3</accession>
<proteinExistence type="predicted"/>
<name>A0ABZ1D2N3_9TREE</name>
<dbReference type="InterPro" id="IPR019410">
    <property type="entry name" value="Methyltransf_16"/>
</dbReference>